<dbReference type="RefSeq" id="XP_012894900.1">
    <property type="nucleotide sequence ID" value="XM_013039446.1"/>
</dbReference>
<dbReference type="InParanoid" id="D8LX57"/>
<proteinExistence type="predicted"/>
<evidence type="ECO:0000313" key="2">
    <source>
        <dbReference type="EMBL" id="CBK20852.2"/>
    </source>
</evidence>
<feature type="transmembrane region" description="Helical" evidence="1">
    <location>
        <begin position="61"/>
        <end position="81"/>
    </location>
</feature>
<dbReference type="OrthoDB" id="7933078at2759"/>
<gene>
    <name evidence="2" type="ORF">GSBLH_T00001106001</name>
</gene>
<name>D8LX57_BLAHO</name>
<keyword evidence="3" id="KW-1185">Reference proteome</keyword>
<dbReference type="Proteomes" id="UP000008312">
    <property type="component" value="Unassembled WGS sequence"/>
</dbReference>
<dbReference type="EMBL" id="FN668639">
    <property type="protein sequence ID" value="CBK20852.2"/>
    <property type="molecule type" value="Genomic_DNA"/>
</dbReference>
<keyword evidence="1" id="KW-1133">Transmembrane helix</keyword>
<evidence type="ECO:0000256" key="1">
    <source>
        <dbReference type="SAM" id="Phobius"/>
    </source>
</evidence>
<keyword evidence="1" id="KW-0472">Membrane</keyword>
<dbReference type="GeneID" id="24918385"/>
<reference evidence="2" key="1">
    <citation type="submission" date="2010-02" db="EMBL/GenBank/DDBJ databases">
        <title>Sequencing and annotation of the Blastocystis hominis genome.</title>
        <authorList>
            <person name="Wincker P."/>
        </authorList>
    </citation>
    <scope>NUCLEOTIDE SEQUENCE</scope>
    <source>
        <strain evidence="2">Singapore isolate B</strain>
    </source>
</reference>
<protein>
    <submittedName>
        <fullName evidence="2">Uncharacterized protein</fullName>
    </submittedName>
</protein>
<dbReference type="AlphaFoldDB" id="D8LX57"/>
<accession>D8LX57</accession>
<evidence type="ECO:0000313" key="3">
    <source>
        <dbReference type="Proteomes" id="UP000008312"/>
    </source>
</evidence>
<sequence length="87" mass="9985">MRDVEKQSDSTYIGMQSVAVRNQFIRKVFTILAIQLLVTFGLVLLACNVASFRLWLYRNAFTISMFSLIVMIGMMVISICMPQSKRE</sequence>
<organism evidence="2">
    <name type="scientific">Blastocystis hominis</name>
    <dbReference type="NCBI Taxonomy" id="12968"/>
    <lineage>
        <taxon>Eukaryota</taxon>
        <taxon>Sar</taxon>
        <taxon>Stramenopiles</taxon>
        <taxon>Bigyra</taxon>
        <taxon>Opalozoa</taxon>
        <taxon>Opalinata</taxon>
        <taxon>Blastocystidae</taxon>
        <taxon>Blastocystis</taxon>
    </lineage>
</organism>
<feature type="transmembrane region" description="Helical" evidence="1">
    <location>
        <begin position="31"/>
        <end position="55"/>
    </location>
</feature>
<keyword evidence="1" id="KW-0812">Transmembrane</keyword>